<keyword evidence="1" id="KW-0472">Membrane</keyword>
<keyword evidence="1" id="KW-1133">Transmembrane helix</keyword>
<dbReference type="FunFam" id="1.10.510.10:FF:000062">
    <property type="entry name" value="peripheral plasma membrane protein CASK isoform X2"/>
    <property type="match status" value="1"/>
</dbReference>
<gene>
    <name evidence="3" type="ORF">SPHA_33028</name>
</gene>
<evidence type="ECO:0000313" key="3">
    <source>
        <dbReference type="EMBL" id="CAE1262091.1"/>
    </source>
</evidence>
<comment type="caution">
    <text evidence="3">The sequence shown here is derived from an EMBL/GenBank/DDBJ whole genome shotgun (WGS) entry which is preliminary data.</text>
</comment>
<dbReference type="AlphaFoldDB" id="A0A812CF47"/>
<evidence type="ECO:0000256" key="1">
    <source>
        <dbReference type="SAM" id="Phobius"/>
    </source>
</evidence>
<dbReference type="Proteomes" id="UP000597762">
    <property type="component" value="Unassembled WGS sequence"/>
</dbReference>
<dbReference type="SUPFAM" id="SSF56112">
    <property type="entry name" value="Protein kinase-like (PK-like)"/>
    <property type="match status" value="1"/>
</dbReference>
<name>A0A812CF47_ACAPH</name>
<keyword evidence="1" id="KW-0812">Transmembrane</keyword>
<feature type="transmembrane region" description="Helical" evidence="1">
    <location>
        <begin position="218"/>
        <end position="242"/>
    </location>
</feature>
<keyword evidence="3" id="KW-0808">Transferase</keyword>
<feature type="transmembrane region" description="Helical" evidence="1">
    <location>
        <begin position="467"/>
        <end position="489"/>
    </location>
</feature>
<feature type="transmembrane region" description="Helical" evidence="1">
    <location>
        <begin position="333"/>
        <end position="353"/>
    </location>
</feature>
<dbReference type="EMBL" id="CAHIKZ030001380">
    <property type="protein sequence ID" value="CAE1262091.1"/>
    <property type="molecule type" value="Genomic_DNA"/>
</dbReference>
<dbReference type="GO" id="GO:0004674">
    <property type="term" value="F:protein serine/threonine kinase activity"/>
    <property type="evidence" value="ECO:0007669"/>
    <property type="project" value="UniProtKB-EC"/>
</dbReference>
<keyword evidence="4" id="KW-1185">Reference proteome</keyword>
<protein>
    <submittedName>
        <fullName evidence="3">CASK</fullName>
        <ecNumber evidence="3">2.7.11.1</ecNumber>
    </submittedName>
</protein>
<evidence type="ECO:0000259" key="2">
    <source>
        <dbReference type="PROSITE" id="PS50011"/>
    </source>
</evidence>
<dbReference type="InterPro" id="IPR000719">
    <property type="entry name" value="Prot_kinase_dom"/>
</dbReference>
<dbReference type="PANTHER" id="PTHR24347">
    <property type="entry name" value="SERINE/THREONINE-PROTEIN KINASE"/>
    <property type="match status" value="1"/>
</dbReference>
<proteinExistence type="predicted"/>
<dbReference type="Gene3D" id="6.10.140.620">
    <property type="match status" value="1"/>
</dbReference>
<dbReference type="SMART" id="SM00220">
    <property type="entry name" value="S_TKc"/>
    <property type="match status" value="1"/>
</dbReference>
<feature type="transmembrane region" description="Helical" evidence="1">
    <location>
        <begin position="373"/>
        <end position="391"/>
    </location>
</feature>
<feature type="transmembrane region" description="Helical" evidence="1">
    <location>
        <begin position="116"/>
        <end position="135"/>
    </location>
</feature>
<dbReference type="EC" id="2.7.11.1" evidence="3"/>
<dbReference type="OrthoDB" id="336747at2759"/>
<evidence type="ECO:0000313" key="4">
    <source>
        <dbReference type="Proteomes" id="UP000597762"/>
    </source>
</evidence>
<dbReference type="Pfam" id="PF00069">
    <property type="entry name" value="Pkinase"/>
    <property type="match status" value="1"/>
</dbReference>
<feature type="domain" description="Protein kinase" evidence="2">
    <location>
        <begin position="1"/>
        <end position="192"/>
    </location>
</feature>
<dbReference type="PROSITE" id="PS50011">
    <property type="entry name" value="PROTEIN_KINASE_DOM"/>
    <property type="match status" value="1"/>
</dbReference>
<dbReference type="Gene3D" id="1.10.510.10">
    <property type="entry name" value="Transferase(Phosphotransferase) domain 1"/>
    <property type="match status" value="1"/>
</dbReference>
<dbReference type="InterPro" id="IPR011009">
    <property type="entry name" value="Kinase-like_dom_sf"/>
</dbReference>
<feature type="transmembrane region" description="Helical" evidence="1">
    <location>
        <begin position="435"/>
        <end position="455"/>
    </location>
</feature>
<sequence length="546" mass="60842">MLYMVFEFMQGADLCFEIVKRATAGFVYSEAVASHYMRQMLEALRYCHNNDIIHRDLKPHCILLSSTENSAPVKIGGFGVAIQLNEISGKISGGRIGTPHYMAPEVVNREPYGKPVDVWGCGIMLFILLGGYPPFYGTKDRLFKMITKGKFHMRSKQWDFISTSAKDLVKKMLDVDPDKRITIDDALNHPWIKEKTKIHLQETVEEMKKFNARRKLKVTFIFFFSFSLLCFLPLLFSISPSFLSSSPSFSPPPPLSISSPPFSLPLFISLPPLFYLLSPPLFYLLSPPLFYLLSPLFLSPPPLPPPFLSPPLPISSLLSISSPPSFSISPLPLFYLLSPPIFFISPSFLLPPLFSPLPLSPPPFLSLLFSPPFSISSLPLSIFPSFLSLFSPSPSFLSPLPPFSISSLPLFLSPPLSPLFYPLSPLFYLSPLLPFFYLLPPLFYLLSPLFFYLYLSPLFSISSLPLFYLPLSPFSISLFSISISPLFSISSLPLFLSPPFLSPSFLSPLPPFLSSISFSISLPSFLSPLSPSFLSPLSPPPPSKSG</sequence>
<accession>A0A812CF47</accession>
<organism evidence="3 4">
    <name type="scientific">Acanthosepion pharaonis</name>
    <name type="common">Pharaoh cuttlefish</name>
    <name type="synonym">Sepia pharaonis</name>
    <dbReference type="NCBI Taxonomy" id="158019"/>
    <lineage>
        <taxon>Eukaryota</taxon>
        <taxon>Metazoa</taxon>
        <taxon>Spiralia</taxon>
        <taxon>Lophotrochozoa</taxon>
        <taxon>Mollusca</taxon>
        <taxon>Cephalopoda</taxon>
        <taxon>Coleoidea</taxon>
        <taxon>Decapodiformes</taxon>
        <taxon>Sepiida</taxon>
        <taxon>Sepiina</taxon>
        <taxon>Sepiidae</taxon>
        <taxon>Acanthosepion</taxon>
    </lineage>
</organism>
<reference evidence="3" key="1">
    <citation type="submission" date="2021-01" db="EMBL/GenBank/DDBJ databases">
        <authorList>
            <person name="Li R."/>
            <person name="Bekaert M."/>
        </authorList>
    </citation>
    <scope>NUCLEOTIDE SEQUENCE</scope>
    <source>
        <strain evidence="3">Farmed</strain>
    </source>
</reference>
<feature type="transmembrane region" description="Helical" evidence="1">
    <location>
        <begin position="262"/>
        <end position="285"/>
    </location>
</feature>
<dbReference type="GO" id="GO:0005524">
    <property type="term" value="F:ATP binding"/>
    <property type="evidence" value="ECO:0007669"/>
    <property type="project" value="InterPro"/>
</dbReference>